<reference evidence="2" key="1">
    <citation type="journal article" date="2013" name="Genetics">
        <title>The draft genome and transcriptome of Panagrellus redivivus are shaped by the harsh demands of a free-living lifestyle.</title>
        <authorList>
            <person name="Srinivasan J."/>
            <person name="Dillman A.R."/>
            <person name="Macchietto M.G."/>
            <person name="Heikkinen L."/>
            <person name="Lakso M."/>
            <person name="Fracchia K.M."/>
            <person name="Antoshechkin I."/>
            <person name="Mortazavi A."/>
            <person name="Wong G."/>
            <person name="Sternberg P.W."/>
        </authorList>
    </citation>
    <scope>NUCLEOTIDE SEQUENCE [LARGE SCALE GENOMIC DNA]</scope>
    <source>
        <strain evidence="2">MT8872</strain>
    </source>
</reference>
<accession>A0A7E4W189</accession>
<name>A0A7E4W189_PANRE</name>
<evidence type="ECO:0000256" key="1">
    <source>
        <dbReference type="SAM" id="MobiDB-lite"/>
    </source>
</evidence>
<proteinExistence type="predicted"/>
<dbReference type="AlphaFoldDB" id="A0A7E4W189"/>
<evidence type="ECO:0000313" key="3">
    <source>
        <dbReference type="WBParaSite" id="Pan_g5205.t1"/>
    </source>
</evidence>
<organism evidence="2 3">
    <name type="scientific">Panagrellus redivivus</name>
    <name type="common">Microworm</name>
    <dbReference type="NCBI Taxonomy" id="6233"/>
    <lineage>
        <taxon>Eukaryota</taxon>
        <taxon>Metazoa</taxon>
        <taxon>Ecdysozoa</taxon>
        <taxon>Nematoda</taxon>
        <taxon>Chromadorea</taxon>
        <taxon>Rhabditida</taxon>
        <taxon>Tylenchina</taxon>
        <taxon>Panagrolaimomorpha</taxon>
        <taxon>Panagrolaimoidea</taxon>
        <taxon>Panagrolaimidae</taxon>
        <taxon>Panagrellus</taxon>
    </lineage>
</organism>
<feature type="compositionally biased region" description="Basic and acidic residues" evidence="1">
    <location>
        <begin position="137"/>
        <end position="148"/>
    </location>
</feature>
<feature type="region of interest" description="Disordered" evidence="1">
    <location>
        <begin position="132"/>
        <end position="161"/>
    </location>
</feature>
<dbReference type="WBParaSite" id="Pan_g5205.t1">
    <property type="protein sequence ID" value="Pan_g5205.t1"/>
    <property type="gene ID" value="Pan_g5205"/>
</dbReference>
<feature type="compositionally biased region" description="Basic residues" evidence="1">
    <location>
        <begin position="152"/>
        <end position="161"/>
    </location>
</feature>
<feature type="region of interest" description="Disordered" evidence="1">
    <location>
        <begin position="1"/>
        <end position="21"/>
    </location>
</feature>
<reference evidence="3" key="2">
    <citation type="submission" date="2020-10" db="UniProtKB">
        <authorList>
            <consortium name="WormBaseParasite"/>
        </authorList>
    </citation>
    <scope>IDENTIFICATION</scope>
</reference>
<keyword evidence="2" id="KW-1185">Reference proteome</keyword>
<dbReference type="Proteomes" id="UP000492821">
    <property type="component" value="Unassembled WGS sequence"/>
</dbReference>
<feature type="compositionally biased region" description="Acidic residues" evidence="1">
    <location>
        <begin position="10"/>
        <end position="20"/>
    </location>
</feature>
<evidence type="ECO:0000313" key="2">
    <source>
        <dbReference type="Proteomes" id="UP000492821"/>
    </source>
</evidence>
<sequence>MSHKHHADDTLSDSSDDDDLIPVQIDPDHDFVYEVPDDPSKCFIIERKGEYVIDMDRYEYLRDTGALKVITDKKELEEIYKKTRAPIPRKTALAQLEAAFKKLCEEGATGKANSGNFEERLKQLEADVAALRKAARVPRESGDKDGDAGQKTTKKERKVDE</sequence>
<protein>
    <submittedName>
        <fullName evidence="3">TFIIIC_sub6 domain-containing protein</fullName>
    </submittedName>
</protein>